<comment type="similarity">
    <text evidence="2">Belongs to the peroxisomal membrane protein PXMP2/4 family.</text>
</comment>
<dbReference type="Pfam" id="PF04117">
    <property type="entry name" value="Mpv17_PMP22"/>
    <property type="match status" value="2"/>
</dbReference>
<evidence type="ECO:0000256" key="3">
    <source>
        <dbReference type="ARBA" id="ARBA00022692"/>
    </source>
</evidence>
<evidence type="ECO:0000256" key="5">
    <source>
        <dbReference type="ARBA" id="ARBA00023136"/>
    </source>
</evidence>
<comment type="caution">
    <text evidence="8">The sequence shown here is derived from an EMBL/GenBank/DDBJ whole genome shotgun (WGS) entry which is preliminary data.</text>
</comment>
<proteinExistence type="inferred from homology"/>
<keyword evidence="4 6" id="KW-1133">Transmembrane helix</keyword>
<evidence type="ECO:0000256" key="1">
    <source>
        <dbReference type="ARBA" id="ARBA00004141"/>
    </source>
</evidence>
<evidence type="ECO:0000313" key="8">
    <source>
        <dbReference type="EMBL" id="RLN67207.1"/>
    </source>
</evidence>
<dbReference type="GO" id="GO:0005737">
    <property type="term" value="C:cytoplasm"/>
    <property type="evidence" value="ECO:0007669"/>
    <property type="project" value="TreeGrafter"/>
</dbReference>
<dbReference type="InterPro" id="IPR007248">
    <property type="entry name" value="Mpv17_PMP22"/>
</dbReference>
<accession>A0A3F2RZ81</accession>
<evidence type="ECO:0000313" key="9">
    <source>
        <dbReference type="Proteomes" id="UP000277300"/>
    </source>
</evidence>
<keyword evidence="5 6" id="KW-0472">Membrane</keyword>
<feature type="transmembrane region" description="Helical" evidence="6">
    <location>
        <begin position="64"/>
        <end position="82"/>
    </location>
</feature>
<dbReference type="EMBL" id="MBDO02000026">
    <property type="protein sequence ID" value="RLN67207.1"/>
    <property type="molecule type" value="Genomic_DNA"/>
</dbReference>
<sequence>MHGFRLKYDKWLHDSPLVTKGVTSAILFGVGDRIAQRIEGSETDGNGDKDDSADRHGIKRTARMVLWGGVLFAPIGHAWYNFLEKAVRGTTRAAVAKKIAADQLLFSPPLSLTFFTYAGVSEGKPLREAVETAVAKLPPTLAVNWTVWPLVHVCTFGFVPLEYRILFINLMRRIGELYHFWLHEAPLLTKIITAATLFGTGDRIAQRLEAKVLPHSPFEEGIWGEQPPHNEKADERSRLVSASTARTLRMMIWGGLFAAPIMHHWFHLIERAIPGTGKLVVAKKVAADMLIIAPGTSLAFFTVTKTMEGEPVRDAFAVAKAKLPPTLLADYMLWPAANAIIFGVVPLHYRTPLTHCVSLVWSTFLSEMASHEPLRLTAPWGSDQLL</sequence>
<protein>
    <submittedName>
        <fullName evidence="8">Uncharacterized protein</fullName>
    </submittedName>
</protein>
<dbReference type="EMBL" id="MBAD02001315">
    <property type="protein sequence ID" value="RLN55892.1"/>
    <property type="molecule type" value="Genomic_DNA"/>
</dbReference>
<keyword evidence="3 6" id="KW-0812">Transmembrane</keyword>
<dbReference type="AlphaFoldDB" id="A0A3F2RZ81"/>
<name>A0A3F2RZ81_9STRA</name>
<dbReference type="GO" id="GO:0016020">
    <property type="term" value="C:membrane"/>
    <property type="evidence" value="ECO:0007669"/>
    <property type="project" value="UniProtKB-SubCell"/>
</dbReference>
<evidence type="ECO:0000256" key="2">
    <source>
        <dbReference type="ARBA" id="ARBA00006824"/>
    </source>
</evidence>
<evidence type="ECO:0000256" key="6">
    <source>
        <dbReference type="SAM" id="Phobius"/>
    </source>
</evidence>
<dbReference type="OrthoDB" id="430207at2759"/>
<comment type="subcellular location">
    <subcellularLocation>
        <location evidence="1">Membrane</location>
        <topology evidence="1">Multi-pass membrane protein</topology>
    </subcellularLocation>
</comment>
<dbReference type="PANTHER" id="PTHR11266:SF17">
    <property type="entry name" value="PROTEIN MPV17"/>
    <property type="match status" value="1"/>
</dbReference>
<reference evidence="9 10" key="1">
    <citation type="submission" date="2018-07" db="EMBL/GenBank/DDBJ databases">
        <title>Genome sequencing of oomycete isolates from Chile give support for New Zealand origin for Phytophthora kernoviae and make available the first Nothophytophthora sp. genome.</title>
        <authorList>
            <person name="Studholme D.J."/>
            <person name="Sanfuentes E."/>
            <person name="Panda P."/>
            <person name="Hill R."/>
            <person name="Sambles C."/>
            <person name="Grant M."/>
            <person name="Williams N.M."/>
            <person name="Mcdougal R.L."/>
        </authorList>
    </citation>
    <scope>NUCLEOTIDE SEQUENCE [LARGE SCALE GENOMIC DNA]</scope>
    <source>
        <strain evidence="8">Chile6</strain>
        <strain evidence="7">Chile7</strain>
    </source>
</reference>
<organism evidence="8 9">
    <name type="scientific">Phytophthora kernoviae</name>
    <dbReference type="NCBI Taxonomy" id="325452"/>
    <lineage>
        <taxon>Eukaryota</taxon>
        <taxon>Sar</taxon>
        <taxon>Stramenopiles</taxon>
        <taxon>Oomycota</taxon>
        <taxon>Peronosporomycetes</taxon>
        <taxon>Peronosporales</taxon>
        <taxon>Peronosporaceae</taxon>
        <taxon>Phytophthora</taxon>
    </lineage>
</organism>
<evidence type="ECO:0000256" key="4">
    <source>
        <dbReference type="ARBA" id="ARBA00022989"/>
    </source>
</evidence>
<dbReference type="Proteomes" id="UP000277300">
    <property type="component" value="Unassembled WGS sequence"/>
</dbReference>
<evidence type="ECO:0000313" key="10">
    <source>
        <dbReference type="Proteomes" id="UP000284657"/>
    </source>
</evidence>
<evidence type="ECO:0000313" key="7">
    <source>
        <dbReference type="EMBL" id="RLN55892.1"/>
    </source>
</evidence>
<dbReference type="PANTHER" id="PTHR11266">
    <property type="entry name" value="PEROXISOMAL MEMBRANE PROTEIN 2, PXMP2 MPV17"/>
    <property type="match status" value="1"/>
</dbReference>
<dbReference type="Proteomes" id="UP000284657">
    <property type="component" value="Unassembled WGS sequence"/>
</dbReference>
<gene>
    <name evidence="7" type="ORF">BBJ29_005276</name>
    <name evidence="8" type="ORF">BBP00_00001747</name>
</gene>